<feature type="domain" description="Release factor glutamine methyltransferase N-terminal" evidence="7">
    <location>
        <begin position="7"/>
        <end position="75"/>
    </location>
</feature>
<dbReference type="OrthoDB" id="9800643at2"/>
<dbReference type="GO" id="GO:0032259">
    <property type="term" value="P:methylation"/>
    <property type="evidence" value="ECO:0007669"/>
    <property type="project" value="UniProtKB-KW"/>
</dbReference>
<keyword evidence="1 5" id="KW-0489">Methyltransferase</keyword>
<keyword evidence="3 5" id="KW-0949">S-adenosyl-L-methionine</keyword>
<protein>
    <recommendedName>
        <fullName evidence="5">Release factor glutamine methyltransferase</fullName>
        <shortName evidence="5">RF MTase</shortName>
        <ecNumber evidence="5">2.1.1.297</ecNumber>
    </recommendedName>
    <alternativeName>
        <fullName evidence="5">N5-glutamine methyltransferase PrmC</fullName>
    </alternativeName>
    <alternativeName>
        <fullName evidence="5">Protein-(glutamine-N5) MTase PrmC</fullName>
    </alternativeName>
    <alternativeName>
        <fullName evidence="5">Protein-glutamine N-methyltransferase PrmC</fullName>
    </alternativeName>
</protein>
<name>A0A1V2A6L6_9BACI</name>
<dbReference type="Pfam" id="PF17827">
    <property type="entry name" value="PrmC_N"/>
    <property type="match status" value="1"/>
</dbReference>
<dbReference type="SUPFAM" id="SSF53335">
    <property type="entry name" value="S-adenosyl-L-methionine-dependent methyltransferases"/>
    <property type="match status" value="1"/>
</dbReference>
<comment type="caution">
    <text evidence="5">Lacks conserved residue(s) required for the propagation of feature annotation.</text>
</comment>
<dbReference type="GO" id="GO:0003676">
    <property type="term" value="F:nucleic acid binding"/>
    <property type="evidence" value="ECO:0007669"/>
    <property type="project" value="InterPro"/>
</dbReference>
<dbReference type="Pfam" id="PF05175">
    <property type="entry name" value="MTS"/>
    <property type="match status" value="1"/>
</dbReference>
<dbReference type="Gene3D" id="1.10.8.10">
    <property type="entry name" value="DNA helicase RuvA subunit, C-terminal domain"/>
    <property type="match status" value="1"/>
</dbReference>
<dbReference type="EC" id="2.1.1.297" evidence="5"/>
<dbReference type="HAMAP" id="MF_02126">
    <property type="entry name" value="RF_methyltr_PrmC"/>
    <property type="match status" value="1"/>
</dbReference>
<dbReference type="AlphaFoldDB" id="A0A1V2A6L6"/>
<evidence type="ECO:0000259" key="6">
    <source>
        <dbReference type="Pfam" id="PF05175"/>
    </source>
</evidence>
<dbReference type="Gene3D" id="3.40.50.150">
    <property type="entry name" value="Vaccinia Virus protein VP39"/>
    <property type="match status" value="1"/>
</dbReference>
<comment type="caution">
    <text evidence="8">The sequence shown here is derived from an EMBL/GenBank/DDBJ whole genome shotgun (WGS) entry which is preliminary data.</text>
</comment>
<feature type="domain" description="Methyltransferase small" evidence="6">
    <location>
        <begin position="109"/>
        <end position="201"/>
    </location>
</feature>
<dbReference type="EMBL" id="MSFI01000019">
    <property type="protein sequence ID" value="OMP66577.1"/>
    <property type="molecule type" value="Genomic_DNA"/>
</dbReference>
<feature type="binding site" evidence="5">
    <location>
        <position position="143"/>
    </location>
    <ligand>
        <name>S-adenosyl-L-methionine</name>
        <dbReference type="ChEBI" id="CHEBI:59789"/>
    </ligand>
</feature>
<evidence type="ECO:0000259" key="7">
    <source>
        <dbReference type="Pfam" id="PF17827"/>
    </source>
</evidence>
<dbReference type="PANTHER" id="PTHR18895">
    <property type="entry name" value="HEMK METHYLTRANSFERASE"/>
    <property type="match status" value="1"/>
</dbReference>
<dbReference type="NCBIfam" id="TIGR00536">
    <property type="entry name" value="hemK_fam"/>
    <property type="match status" value="1"/>
</dbReference>
<dbReference type="InterPro" id="IPR004556">
    <property type="entry name" value="HemK-like"/>
</dbReference>
<evidence type="ECO:0000256" key="5">
    <source>
        <dbReference type="HAMAP-Rule" id="MF_02126"/>
    </source>
</evidence>
<organism evidence="8 9">
    <name type="scientific">Domibacillus epiphyticus</name>
    <dbReference type="NCBI Taxonomy" id="1714355"/>
    <lineage>
        <taxon>Bacteria</taxon>
        <taxon>Bacillati</taxon>
        <taxon>Bacillota</taxon>
        <taxon>Bacilli</taxon>
        <taxon>Bacillales</taxon>
        <taxon>Bacillaceae</taxon>
        <taxon>Domibacillus</taxon>
    </lineage>
</organism>
<dbReference type="GO" id="GO:0102559">
    <property type="term" value="F:peptide chain release factor N(5)-glutamine methyltransferase activity"/>
    <property type="evidence" value="ECO:0007669"/>
    <property type="project" value="UniProtKB-EC"/>
</dbReference>
<accession>A0A1V2A6L6</accession>
<dbReference type="InterPro" id="IPR002052">
    <property type="entry name" value="DNA_methylase_N6_adenine_CS"/>
</dbReference>
<dbReference type="InterPro" id="IPR007848">
    <property type="entry name" value="Small_mtfrase_dom"/>
</dbReference>
<evidence type="ECO:0000256" key="1">
    <source>
        <dbReference type="ARBA" id="ARBA00022603"/>
    </source>
</evidence>
<dbReference type="InterPro" id="IPR050320">
    <property type="entry name" value="N5-glutamine_MTase"/>
</dbReference>
<keyword evidence="2 5" id="KW-0808">Transferase</keyword>
<comment type="catalytic activity">
    <reaction evidence="4 5">
        <text>L-glutaminyl-[peptide chain release factor] + S-adenosyl-L-methionine = N(5)-methyl-L-glutaminyl-[peptide chain release factor] + S-adenosyl-L-homocysteine + H(+)</text>
        <dbReference type="Rhea" id="RHEA:42896"/>
        <dbReference type="Rhea" id="RHEA-COMP:10271"/>
        <dbReference type="Rhea" id="RHEA-COMP:10272"/>
        <dbReference type="ChEBI" id="CHEBI:15378"/>
        <dbReference type="ChEBI" id="CHEBI:30011"/>
        <dbReference type="ChEBI" id="CHEBI:57856"/>
        <dbReference type="ChEBI" id="CHEBI:59789"/>
        <dbReference type="ChEBI" id="CHEBI:61891"/>
        <dbReference type="EC" id="2.1.1.297"/>
    </reaction>
</comment>
<evidence type="ECO:0000313" key="9">
    <source>
        <dbReference type="Proteomes" id="UP000188613"/>
    </source>
</evidence>
<dbReference type="PROSITE" id="PS00092">
    <property type="entry name" value="N6_MTASE"/>
    <property type="match status" value="1"/>
</dbReference>
<feature type="binding site" evidence="5">
    <location>
        <position position="187"/>
    </location>
    <ligand>
        <name>S-adenosyl-L-methionine</name>
        <dbReference type="ChEBI" id="CHEBI:59789"/>
    </ligand>
</feature>
<dbReference type="PANTHER" id="PTHR18895:SF74">
    <property type="entry name" value="MTRF1L RELEASE FACTOR GLUTAMINE METHYLTRANSFERASE"/>
    <property type="match status" value="1"/>
</dbReference>
<evidence type="ECO:0000256" key="3">
    <source>
        <dbReference type="ARBA" id="ARBA00022691"/>
    </source>
</evidence>
<evidence type="ECO:0000256" key="4">
    <source>
        <dbReference type="ARBA" id="ARBA00048391"/>
    </source>
</evidence>
<dbReference type="InterPro" id="IPR040758">
    <property type="entry name" value="PrmC_N"/>
</dbReference>
<comment type="similarity">
    <text evidence="5">Belongs to the protein N5-glutamine methyltransferase family. PrmC subfamily.</text>
</comment>
<reference evidence="8 9" key="1">
    <citation type="submission" date="2016-12" db="EMBL/GenBank/DDBJ databases">
        <title>Domibacillus sp. SAB 38T whole genome sequencing.</title>
        <authorList>
            <person name="Verma A."/>
            <person name="Ojha A.K."/>
            <person name="Krishnamurthi S."/>
        </authorList>
    </citation>
    <scope>NUCLEOTIDE SEQUENCE [LARGE SCALE GENOMIC DNA]</scope>
    <source>
        <strain evidence="8 9">SAB 38</strain>
    </source>
</reference>
<dbReference type="InterPro" id="IPR019874">
    <property type="entry name" value="RF_methyltr_PrmC"/>
</dbReference>
<evidence type="ECO:0000313" key="8">
    <source>
        <dbReference type="EMBL" id="OMP66577.1"/>
    </source>
</evidence>
<dbReference type="InterPro" id="IPR029063">
    <property type="entry name" value="SAM-dependent_MTases_sf"/>
</dbReference>
<comment type="function">
    <text evidence="5">Methylates the class 1 translation termination release factors RF1/PrfA and RF2/PrfB on the glutamine residue of the universally conserved GGQ motif.</text>
</comment>
<dbReference type="CDD" id="cd02440">
    <property type="entry name" value="AdoMet_MTases"/>
    <property type="match status" value="1"/>
</dbReference>
<gene>
    <name evidence="5" type="primary">prmC</name>
    <name evidence="8" type="ORF">BTO28_11030</name>
</gene>
<evidence type="ECO:0000256" key="2">
    <source>
        <dbReference type="ARBA" id="ARBA00022679"/>
    </source>
</evidence>
<dbReference type="RefSeq" id="WP_076766200.1">
    <property type="nucleotide sequence ID" value="NZ_MSFI01000019.1"/>
</dbReference>
<proteinExistence type="inferred from homology"/>
<sequence>MGKKIYEALNWASSFLKQHDRDENAGEYIMLHVLQAERAQMLARLHDRMTDEQAAKFERFVNIHADGVPVQHITGMEEFYGRTFIVNKDVLIPRPETEELVHYALEKIEGLESPAIADIGTGSGAIAVSMKSERPDADVYAVDLSKAALHTARQNAEKLGAAVQFFHGDLLEPLIKRHIKVDLLLSNPPYIPIHEKEKLSTIVVDHEPHMALFGGKDGLDLYRSLTEQLPFVLKEGGIAGVETGAGQTEAVAALFQKAYPEGSVQTMYDINGKDRMVFLHV</sequence>
<dbReference type="STRING" id="1714355.BTO28_11030"/>
<dbReference type="NCBIfam" id="TIGR03534">
    <property type="entry name" value="RF_mod_PrmC"/>
    <property type="match status" value="1"/>
</dbReference>
<keyword evidence="9" id="KW-1185">Reference proteome</keyword>
<dbReference type="Proteomes" id="UP000188613">
    <property type="component" value="Unassembled WGS sequence"/>
</dbReference>
<feature type="binding site" evidence="5">
    <location>
        <begin position="120"/>
        <end position="124"/>
    </location>
    <ligand>
        <name>S-adenosyl-L-methionine</name>
        <dbReference type="ChEBI" id="CHEBI:59789"/>
    </ligand>
</feature>
<feature type="binding site" evidence="5">
    <location>
        <begin position="187"/>
        <end position="190"/>
    </location>
    <ligand>
        <name>substrate</name>
    </ligand>
</feature>